<organism evidence="1">
    <name type="scientific">Shewanella putrefaciens (strain CN-32 / ATCC BAA-453)</name>
    <dbReference type="NCBI Taxonomy" id="319224"/>
    <lineage>
        <taxon>Bacteria</taxon>
        <taxon>Pseudomonadati</taxon>
        <taxon>Pseudomonadota</taxon>
        <taxon>Gammaproteobacteria</taxon>
        <taxon>Alteromonadales</taxon>
        <taxon>Shewanellaceae</taxon>
        <taxon>Shewanella</taxon>
    </lineage>
</organism>
<protein>
    <submittedName>
        <fullName evidence="1">Uncharacterized protein</fullName>
    </submittedName>
</protein>
<dbReference type="STRING" id="319224.Sputcn32_2608"/>
<reference evidence="1" key="1">
    <citation type="submission" date="2007-04" db="EMBL/GenBank/DDBJ databases">
        <title>Complete sequence of Shewanella putrefaciens CN-32.</title>
        <authorList>
            <consortium name="US DOE Joint Genome Institute"/>
            <person name="Copeland A."/>
            <person name="Lucas S."/>
            <person name="Lapidus A."/>
            <person name="Barry K."/>
            <person name="Detter J.C."/>
            <person name="Glavina del Rio T."/>
            <person name="Hammon N."/>
            <person name="Israni S."/>
            <person name="Dalin E."/>
            <person name="Tice H."/>
            <person name="Pitluck S."/>
            <person name="Chain P."/>
            <person name="Malfatti S."/>
            <person name="Shin M."/>
            <person name="Vergez L."/>
            <person name="Schmutz J."/>
            <person name="Larimer F."/>
            <person name="Land M."/>
            <person name="Hauser L."/>
            <person name="Kyrpides N."/>
            <person name="Mikhailova N."/>
            <person name="Romine M.F."/>
            <person name="Fredrickson J."/>
            <person name="Tiedje J."/>
            <person name="Richardson P."/>
        </authorList>
    </citation>
    <scope>NUCLEOTIDE SEQUENCE [LARGE SCALE GENOMIC DNA]</scope>
    <source>
        <strain evidence="1">CN-32</strain>
    </source>
</reference>
<name>A4Y8P6_SHEPC</name>
<gene>
    <name evidence="1" type="ordered locus">Sputcn32_2608</name>
</gene>
<proteinExistence type="predicted"/>
<dbReference type="EMBL" id="CP000681">
    <property type="protein sequence ID" value="ABP76329.1"/>
    <property type="molecule type" value="Genomic_DNA"/>
</dbReference>
<evidence type="ECO:0000313" key="1">
    <source>
        <dbReference type="EMBL" id="ABP76329.1"/>
    </source>
</evidence>
<dbReference type="HOGENOM" id="CLU_2304086_0_0_6"/>
<dbReference type="AlphaFoldDB" id="A4Y8P6"/>
<accession>A4Y8P6</accession>
<sequence length="106" mass="12036">MTASSSTQSTIQPATQKLTAEQLEFALWLAQGNYAFCCIEVCQDIGKVDGLETFNGHFQKRTLFRLKREGLLTESTIFEMGIRWQKLTLNDRGKQLLTNNEVKAYA</sequence>
<dbReference type="KEGG" id="spc:Sputcn32_2608"/>